<name>A0A8D8A3Z1_CULPI</name>
<dbReference type="EMBL" id="HBUE01296287">
    <property type="protein sequence ID" value="CAG6576573.1"/>
    <property type="molecule type" value="Transcribed_RNA"/>
</dbReference>
<dbReference type="EMBL" id="HBUE01190405">
    <property type="protein sequence ID" value="CAG6524884.1"/>
    <property type="molecule type" value="Transcribed_RNA"/>
</dbReference>
<organism evidence="1">
    <name type="scientific">Culex pipiens</name>
    <name type="common">House mosquito</name>
    <dbReference type="NCBI Taxonomy" id="7175"/>
    <lineage>
        <taxon>Eukaryota</taxon>
        <taxon>Metazoa</taxon>
        <taxon>Ecdysozoa</taxon>
        <taxon>Arthropoda</taxon>
        <taxon>Hexapoda</taxon>
        <taxon>Insecta</taxon>
        <taxon>Pterygota</taxon>
        <taxon>Neoptera</taxon>
        <taxon>Endopterygota</taxon>
        <taxon>Diptera</taxon>
        <taxon>Nematocera</taxon>
        <taxon>Culicoidea</taxon>
        <taxon>Culicidae</taxon>
        <taxon>Culicinae</taxon>
        <taxon>Culicini</taxon>
        <taxon>Culex</taxon>
        <taxon>Culex</taxon>
    </lineage>
</organism>
<accession>A0A8D8A3Z1</accession>
<dbReference type="AlphaFoldDB" id="A0A8D8A3Z1"/>
<reference evidence="1" key="1">
    <citation type="submission" date="2021-05" db="EMBL/GenBank/DDBJ databases">
        <authorList>
            <person name="Alioto T."/>
            <person name="Alioto T."/>
            <person name="Gomez Garrido J."/>
        </authorList>
    </citation>
    <scope>NUCLEOTIDE SEQUENCE</scope>
</reference>
<dbReference type="EMBL" id="HBUE01014161">
    <property type="protein sequence ID" value="CAG6449852.1"/>
    <property type="molecule type" value="Transcribed_RNA"/>
</dbReference>
<dbReference type="EMBL" id="HBUE01014162">
    <property type="protein sequence ID" value="CAG6449855.1"/>
    <property type="molecule type" value="Transcribed_RNA"/>
</dbReference>
<proteinExistence type="predicted"/>
<protein>
    <submittedName>
        <fullName evidence="1">(northern house mosquito) hypothetical protein</fullName>
    </submittedName>
</protein>
<evidence type="ECO:0000313" key="1">
    <source>
        <dbReference type="EMBL" id="CAG6449852.1"/>
    </source>
</evidence>
<sequence length="123" mass="13604">MKIRPTTQIRLVAAGPEVFVTFGSLPTVLKRPSRNAMKISDTFTICPLSDRNACGCKICSCRTPKRTRIYPTRMSTLKICCGCTCESKNIVKNITPVGRIPSTDITEWDFCLASICSRNIGAR</sequence>